<reference evidence="4" key="1">
    <citation type="submission" date="2023-06" db="EMBL/GenBank/DDBJ databases">
        <authorList>
            <person name="Jiang Y."/>
            <person name="Liu Q."/>
        </authorList>
    </citation>
    <scope>NUCLEOTIDE SEQUENCE</scope>
    <source>
        <strain evidence="4">CGMCC 1.12090</strain>
    </source>
</reference>
<protein>
    <submittedName>
        <fullName evidence="4">PaaI family thioesterase</fullName>
        <ecNumber evidence="4">3.1.2.-</ecNumber>
    </submittedName>
</protein>
<name>A0ABT8S583_9BURK</name>
<dbReference type="InterPro" id="IPR006683">
    <property type="entry name" value="Thioestr_dom"/>
</dbReference>
<dbReference type="PANTHER" id="PTHR21660:SF1">
    <property type="entry name" value="ACYL-COENZYME A THIOESTERASE 13"/>
    <property type="match status" value="1"/>
</dbReference>
<dbReference type="Pfam" id="PF03061">
    <property type="entry name" value="4HBT"/>
    <property type="match status" value="1"/>
</dbReference>
<dbReference type="GO" id="GO:0016787">
    <property type="term" value="F:hydrolase activity"/>
    <property type="evidence" value="ECO:0007669"/>
    <property type="project" value="UniProtKB-KW"/>
</dbReference>
<keyword evidence="2 4" id="KW-0378">Hydrolase</keyword>
<dbReference type="EMBL" id="JAUKVY010000012">
    <property type="protein sequence ID" value="MDO1534074.1"/>
    <property type="molecule type" value="Genomic_DNA"/>
</dbReference>
<evidence type="ECO:0000259" key="3">
    <source>
        <dbReference type="Pfam" id="PF03061"/>
    </source>
</evidence>
<evidence type="ECO:0000256" key="1">
    <source>
        <dbReference type="ARBA" id="ARBA00008324"/>
    </source>
</evidence>
<dbReference type="Gene3D" id="3.10.129.10">
    <property type="entry name" value="Hotdog Thioesterase"/>
    <property type="match status" value="1"/>
</dbReference>
<sequence length="117" mass="12607">MKSTDAQSSGFVLAFRAESRHANRYGVVHGGMLATLADVAIGANLARTGESVETTLTLNLKLDYIAAGRLGDWIEAHVALTKERGRVRFGECEIRCAGQPLVRASAVFYVPPSAWIC</sequence>
<dbReference type="SUPFAM" id="SSF54637">
    <property type="entry name" value="Thioesterase/thiol ester dehydrase-isomerase"/>
    <property type="match status" value="1"/>
</dbReference>
<dbReference type="PANTHER" id="PTHR21660">
    <property type="entry name" value="THIOESTERASE SUPERFAMILY MEMBER-RELATED"/>
    <property type="match status" value="1"/>
</dbReference>
<dbReference type="EC" id="3.1.2.-" evidence="4"/>
<dbReference type="InterPro" id="IPR039298">
    <property type="entry name" value="ACOT13"/>
</dbReference>
<feature type="domain" description="Thioesterase" evidence="3">
    <location>
        <begin position="25"/>
        <end position="101"/>
    </location>
</feature>
<dbReference type="RefSeq" id="WP_301811308.1">
    <property type="nucleotide sequence ID" value="NZ_JAUJZH010000012.1"/>
</dbReference>
<dbReference type="Proteomes" id="UP001169027">
    <property type="component" value="Unassembled WGS sequence"/>
</dbReference>
<evidence type="ECO:0000256" key="2">
    <source>
        <dbReference type="ARBA" id="ARBA00022801"/>
    </source>
</evidence>
<gene>
    <name evidence="4" type="ORF">Q2T77_17445</name>
</gene>
<dbReference type="InterPro" id="IPR029069">
    <property type="entry name" value="HotDog_dom_sf"/>
</dbReference>
<comment type="caution">
    <text evidence="4">The sequence shown here is derived from an EMBL/GenBank/DDBJ whole genome shotgun (WGS) entry which is preliminary data.</text>
</comment>
<keyword evidence="5" id="KW-1185">Reference proteome</keyword>
<accession>A0ABT8S583</accession>
<proteinExistence type="inferred from homology"/>
<organism evidence="4 5">
    <name type="scientific">Variovorax ginsengisoli</name>
    <dbReference type="NCBI Taxonomy" id="363844"/>
    <lineage>
        <taxon>Bacteria</taxon>
        <taxon>Pseudomonadati</taxon>
        <taxon>Pseudomonadota</taxon>
        <taxon>Betaproteobacteria</taxon>
        <taxon>Burkholderiales</taxon>
        <taxon>Comamonadaceae</taxon>
        <taxon>Variovorax</taxon>
    </lineage>
</organism>
<comment type="similarity">
    <text evidence="1">Belongs to the thioesterase PaaI family.</text>
</comment>
<evidence type="ECO:0000313" key="4">
    <source>
        <dbReference type="EMBL" id="MDO1534074.1"/>
    </source>
</evidence>
<dbReference type="CDD" id="cd03443">
    <property type="entry name" value="PaaI_thioesterase"/>
    <property type="match status" value="1"/>
</dbReference>
<evidence type="ECO:0000313" key="5">
    <source>
        <dbReference type="Proteomes" id="UP001169027"/>
    </source>
</evidence>